<evidence type="ECO:0000256" key="3">
    <source>
        <dbReference type="ARBA" id="ARBA00022679"/>
    </source>
</evidence>
<feature type="transmembrane region" description="Helical" evidence="10">
    <location>
        <begin position="509"/>
        <end position="528"/>
    </location>
</feature>
<dbReference type="PROSITE" id="PS50105">
    <property type="entry name" value="SAM_DOMAIN"/>
    <property type="match status" value="1"/>
</dbReference>
<dbReference type="GO" id="GO:0005886">
    <property type="term" value="C:plasma membrane"/>
    <property type="evidence" value="ECO:0007669"/>
    <property type="project" value="TreeGrafter"/>
</dbReference>
<feature type="region of interest" description="Disordered" evidence="9">
    <location>
        <begin position="151"/>
        <end position="172"/>
    </location>
</feature>
<protein>
    <submittedName>
        <fullName evidence="13">Uncharacterized protein LOC108677452</fullName>
    </submittedName>
</protein>
<reference evidence="13" key="1">
    <citation type="submission" date="2025-08" db="UniProtKB">
        <authorList>
            <consortium name="RefSeq"/>
        </authorList>
    </citation>
    <scope>IDENTIFICATION</scope>
    <source>
        <tissue evidence="13">Whole organism</tissue>
    </source>
</reference>
<dbReference type="InterPro" id="IPR001660">
    <property type="entry name" value="SAM"/>
</dbReference>
<dbReference type="GO" id="GO:0047493">
    <property type="term" value="F:ceramide cholinephosphotransferase activity"/>
    <property type="evidence" value="ECO:0007669"/>
    <property type="project" value="TreeGrafter"/>
</dbReference>
<dbReference type="PANTHER" id="PTHR21290">
    <property type="entry name" value="SPHINGOMYELIN SYNTHETASE"/>
    <property type="match status" value="1"/>
</dbReference>
<dbReference type="OrthoDB" id="422827at2759"/>
<dbReference type="Pfam" id="PF00536">
    <property type="entry name" value="SAM_1"/>
    <property type="match status" value="1"/>
</dbReference>
<dbReference type="Proteomes" id="UP000694843">
    <property type="component" value="Unplaced"/>
</dbReference>
<feature type="compositionally biased region" description="Polar residues" evidence="9">
    <location>
        <begin position="284"/>
        <end position="311"/>
    </location>
</feature>
<dbReference type="GO" id="GO:0046513">
    <property type="term" value="P:ceramide biosynthetic process"/>
    <property type="evidence" value="ECO:0007669"/>
    <property type="project" value="TreeGrafter"/>
</dbReference>
<dbReference type="Gene3D" id="1.10.150.50">
    <property type="entry name" value="Transcription Factor, Ets-1"/>
    <property type="match status" value="1"/>
</dbReference>
<keyword evidence="3" id="KW-0808">Transferase</keyword>
<evidence type="ECO:0000256" key="10">
    <source>
        <dbReference type="SAM" id="Phobius"/>
    </source>
</evidence>
<feature type="region of interest" description="Disordered" evidence="9">
    <location>
        <begin position="196"/>
        <end position="225"/>
    </location>
</feature>
<keyword evidence="5" id="KW-0746">Sphingolipid metabolism</keyword>
<keyword evidence="8 10" id="KW-0472">Membrane</keyword>
<dbReference type="SMART" id="SM00454">
    <property type="entry name" value="SAM"/>
    <property type="match status" value="1"/>
</dbReference>
<evidence type="ECO:0000259" key="11">
    <source>
        <dbReference type="PROSITE" id="PS50105"/>
    </source>
</evidence>
<comment type="subcellular location">
    <subcellularLocation>
        <location evidence="1">Membrane</location>
        <topology evidence="1">Multi-pass membrane protein</topology>
    </subcellularLocation>
</comment>
<keyword evidence="4 10" id="KW-0812">Transmembrane</keyword>
<feature type="region of interest" description="Disordered" evidence="9">
    <location>
        <begin position="642"/>
        <end position="736"/>
    </location>
</feature>
<keyword evidence="6 10" id="KW-1133">Transmembrane helix</keyword>
<dbReference type="GO" id="GO:0005789">
    <property type="term" value="C:endoplasmic reticulum membrane"/>
    <property type="evidence" value="ECO:0007669"/>
    <property type="project" value="TreeGrafter"/>
</dbReference>
<evidence type="ECO:0000256" key="2">
    <source>
        <dbReference type="ARBA" id="ARBA00005441"/>
    </source>
</evidence>
<feature type="transmembrane region" description="Helical" evidence="10">
    <location>
        <begin position="341"/>
        <end position="362"/>
    </location>
</feature>
<dbReference type="InterPro" id="IPR045221">
    <property type="entry name" value="Sphingomyelin_synth-like"/>
</dbReference>
<dbReference type="InterPro" id="IPR025749">
    <property type="entry name" value="Sphingomyelin_synth-like_dom"/>
</dbReference>
<dbReference type="PANTHER" id="PTHR21290:SF25">
    <property type="entry name" value="SPHINGOMYELIN SYNTHASE-RELATED PROTEIN 1"/>
    <property type="match status" value="1"/>
</dbReference>
<dbReference type="RefSeq" id="XP_018021161.1">
    <property type="nucleotide sequence ID" value="XM_018165672.2"/>
</dbReference>
<evidence type="ECO:0000256" key="4">
    <source>
        <dbReference type="ARBA" id="ARBA00022692"/>
    </source>
</evidence>
<sequence length="736" mass="80631">MSNGTKAPGECGLKSNLNISTEREDSNCLQEILGVAEGSSVSSQELLCQKPRPDSCPLDLDRDLLGRSHLTKRGSETVVINVALWSCEDVVMWLAALGFDASICHVFRTQRVNGEVLLTLTEHDYKEELGIVALGDRRRLSLAIKRLQSPSLGSLSPGSSSHSCSPTSPQHSPVTHHHYYHRHCCLDTNSHSGGENCNEHGGGGENTNGADSGIGGGDGEGSVAGGGGGKGRVWCSCRHHKSAPSPHMLARTLLRHHKRRTRYSSSESDDENDDEGDDDMSIGCRSSDSTVTTTSQAATGRTAGLTTSPPGATNGGRRGGNLARTVPSGGRAPLQPEYLKTAISCFYMFLVTWITAIVMVFVHDRVPDRDRHPPLPDIFLDNVPHIPWAFQLCELTIIVLLCTFLCILCFHKHRCIIVRRFAALGGTVFLLRCATMFITSLSVPGNHLQCSPREQRSIWRQVEQAWVIWQGGGLSIKGVRTCGDYMFSGHTTALTMLNFFITEYTPRRLYYIHIASWVLNMFGIFFVLAAHEHYSIDVFIAFYITSRMFLYYHSLANNRALHQKDSFRTKIWFPMFSYFESSIEGIVPNEYSNLFAWSNLLWAANIILVPLQWIACKSKITLIAMSGVPGWKDIVGVPKVEQDDGSTGDVGDGTPVRSQQSSGADEGTNVVNGASKSSNSTPVHHRKETTLSGKHCPGSTKDKNAGSAGTLHKHSSGSKINLSSSIQRKDSKKKVL</sequence>
<evidence type="ECO:0000313" key="13">
    <source>
        <dbReference type="RefSeq" id="XP_018021161.1"/>
    </source>
</evidence>
<dbReference type="SUPFAM" id="SSF47769">
    <property type="entry name" value="SAM/Pointed domain"/>
    <property type="match status" value="1"/>
</dbReference>
<dbReference type="AlphaFoldDB" id="A0A8B7P7N7"/>
<name>A0A8B7P7N7_HYAAZ</name>
<dbReference type="Pfam" id="PF14360">
    <property type="entry name" value="PAP2_C"/>
    <property type="match status" value="1"/>
</dbReference>
<dbReference type="GO" id="GO:0000139">
    <property type="term" value="C:Golgi membrane"/>
    <property type="evidence" value="ECO:0007669"/>
    <property type="project" value="TreeGrafter"/>
</dbReference>
<evidence type="ECO:0000256" key="1">
    <source>
        <dbReference type="ARBA" id="ARBA00004141"/>
    </source>
</evidence>
<evidence type="ECO:0000256" key="8">
    <source>
        <dbReference type="ARBA" id="ARBA00023136"/>
    </source>
</evidence>
<accession>A0A8B7P7N7</accession>
<evidence type="ECO:0000313" key="12">
    <source>
        <dbReference type="Proteomes" id="UP000694843"/>
    </source>
</evidence>
<feature type="compositionally biased region" description="Low complexity" evidence="9">
    <location>
        <begin position="645"/>
        <end position="654"/>
    </location>
</feature>
<gene>
    <name evidence="13" type="primary">LOC108677452</name>
</gene>
<dbReference type="GO" id="GO:0033188">
    <property type="term" value="F:sphingomyelin synthase activity"/>
    <property type="evidence" value="ECO:0007669"/>
    <property type="project" value="TreeGrafter"/>
</dbReference>
<dbReference type="KEGG" id="hazt:108677452"/>
<feature type="region of interest" description="Disordered" evidence="9">
    <location>
        <begin position="240"/>
        <end position="328"/>
    </location>
</feature>
<organism evidence="12 13">
    <name type="scientific">Hyalella azteca</name>
    <name type="common">Amphipod</name>
    <dbReference type="NCBI Taxonomy" id="294128"/>
    <lineage>
        <taxon>Eukaryota</taxon>
        <taxon>Metazoa</taxon>
        <taxon>Ecdysozoa</taxon>
        <taxon>Arthropoda</taxon>
        <taxon>Crustacea</taxon>
        <taxon>Multicrustacea</taxon>
        <taxon>Malacostraca</taxon>
        <taxon>Eumalacostraca</taxon>
        <taxon>Peracarida</taxon>
        <taxon>Amphipoda</taxon>
        <taxon>Senticaudata</taxon>
        <taxon>Talitrida</taxon>
        <taxon>Talitroidea</taxon>
        <taxon>Hyalellidae</taxon>
        <taxon>Hyalella</taxon>
    </lineage>
</organism>
<keyword evidence="12" id="KW-1185">Reference proteome</keyword>
<dbReference type="InterPro" id="IPR013761">
    <property type="entry name" value="SAM/pointed_sf"/>
</dbReference>
<evidence type="ECO:0000256" key="9">
    <source>
        <dbReference type="SAM" id="MobiDB-lite"/>
    </source>
</evidence>
<feature type="domain" description="SAM" evidence="11">
    <location>
        <begin position="85"/>
        <end position="150"/>
    </location>
</feature>
<feature type="transmembrane region" description="Helical" evidence="10">
    <location>
        <begin position="485"/>
        <end position="502"/>
    </location>
</feature>
<feature type="compositionally biased region" description="Polar residues" evidence="9">
    <location>
        <begin position="656"/>
        <end position="682"/>
    </location>
</feature>
<proteinExistence type="inferred from homology"/>
<evidence type="ECO:0000256" key="5">
    <source>
        <dbReference type="ARBA" id="ARBA00022919"/>
    </source>
</evidence>
<evidence type="ECO:0000256" key="6">
    <source>
        <dbReference type="ARBA" id="ARBA00022989"/>
    </source>
</evidence>
<dbReference type="GeneID" id="108677452"/>
<feature type="transmembrane region" description="Helical" evidence="10">
    <location>
        <begin position="388"/>
        <end position="410"/>
    </location>
</feature>
<feature type="compositionally biased region" description="Gly residues" evidence="9">
    <location>
        <begin position="200"/>
        <end position="225"/>
    </location>
</feature>
<keyword evidence="7" id="KW-0443">Lipid metabolism</keyword>
<feature type="transmembrane region" description="Helical" evidence="10">
    <location>
        <begin position="422"/>
        <end position="443"/>
    </location>
</feature>
<evidence type="ECO:0000256" key="7">
    <source>
        <dbReference type="ARBA" id="ARBA00023098"/>
    </source>
</evidence>
<comment type="similarity">
    <text evidence="2">Belongs to the sphingomyelin synthase family.</text>
</comment>
<feature type="compositionally biased region" description="Acidic residues" evidence="9">
    <location>
        <begin position="267"/>
        <end position="280"/>
    </location>
</feature>
<feature type="transmembrane region" description="Helical" evidence="10">
    <location>
        <begin position="594"/>
        <end position="615"/>
    </location>
</feature>
<feature type="compositionally biased region" description="Basic residues" evidence="9">
    <location>
        <begin position="253"/>
        <end position="262"/>
    </location>
</feature>